<accession>A0A699TAL6</accession>
<feature type="region of interest" description="Disordered" evidence="1">
    <location>
        <begin position="133"/>
        <end position="159"/>
    </location>
</feature>
<feature type="region of interest" description="Disordered" evidence="1">
    <location>
        <begin position="1"/>
        <end position="26"/>
    </location>
</feature>
<protein>
    <submittedName>
        <fullName evidence="2">Uncharacterized protein</fullName>
    </submittedName>
</protein>
<feature type="non-terminal residue" evidence="2">
    <location>
        <position position="1"/>
    </location>
</feature>
<evidence type="ECO:0000256" key="1">
    <source>
        <dbReference type="SAM" id="MobiDB-lite"/>
    </source>
</evidence>
<sequence length="159" mass="17906">GDDAPIKGRSLDEGEEAAERVSDDTEEMATILTSMDAASKETMVESDTPKKKKLQEQIDVQLARELEEEMDKDTHRINEQIARDAEIARIHAEEELQIMLDGLDRNNETVANAQIPDSTKKTSHKEAAERVLHFNTEEPGWMEGQAFLGDDTGRDKRKV</sequence>
<dbReference type="AlphaFoldDB" id="A0A699TAL6"/>
<dbReference type="EMBL" id="BKCJ011225107">
    <property type="protein sequence ID" value="GFD06458.1"/>
    <property type="molecule type" value="Genomic_DNA"/>
</dbReference>
<proteinExistence type="predicted"/>
<gene>
    <name evidence="2" type="ORF">Tci_878427</name>
</gene>
<organism evidence="2">
    <name type="scientific">Tanacetum cinerariifolium</name>
    <name type="common">Dalmatian daisy</name>
    <name type="synonym">Chrysanthemum cinerariifolium</name>
    <dbReference type="NCBI Taxonomy" id="118510"/>
    <lineage>
        <taxon>Eukaryota</taxon>
        <taxon>Viridiplantae</taxon>
        <taxon>Streptophyta</taxon>
        <taxon>Embryophyta</taxon>
        <taxon>Tracheophyta</taxon>
        <taxon>Spermatophyta</taxon>
        <taxon>Magnoliopsida</taxon>
        <taxon>eudicotyledons</taxon>
        <taxon>Gunneridae</taxon>
        <taxon>Pentapetalae</taxon>
        <taxon>asterids</taxon>
        <taxon>campanulids</taxon>
        <taxon>Asterales</taxon>
        <taxon>Asteraceae</taxon>
        <taxon>Asteroideae</taxon>
        <taxon>Anthemideae</taxon>
        <taxon>Anthemidinae</taxon>
        <taxon>Tanacetum</taxon>
    </lineage>
</organism>
<reference evidence="2" key="1">
    <citation type="journal article" date="2019" name="Sci. Rep.">
        <title>Draft genome of Tanacetum cinerariifolium, the natural source of mosquito coil.</title>
        <authorList>
            <person name="Yamashiro T."/>
            <person name="Shiraishi A."/>
            <person name="Satake H."/>
            <person name="Nakayama K."/>
        </authorList>
    </citation>
    <scope>NUCLEOTIDE SEQUENCE</scope>
</reference>
<feature type="compositionally biased region" description="Basic and acidic residues" evidence="1">
    <location>
        <begin position="1"/>
        <end position="23"/>
    </location>
</feature>
<evidence type="ECO:0000313" key="2">
    <source>
        <dbReference type="EMBL" id="GFD06458.1"/>
    </source>
</evidence>
<name>A0A699TAL6_TANCI</name>
<comment type="caution">
    <text evidence="2">The sequence shown here is derived from an EMBL/GenBank/DDBJ whole genome shotgun (WGS) entry which is preliminary data.</text>
</comment>